<keyword evidence="3" id="KW-1185">Reference proteome</keyword>
<protein>
    <submittedName>
        <fullName evidence="2">Uncharacterized protein</fullName>
    </submittedName>
</protein>
<keyword evidence="1" id="KW-0175">Coiled coil</keyword>
<dbReference type="EMBL" id="ASPP01012071">
    <property type="protein sequence ID" value="ETO20952.1"/>
    <property type="molecule type" value="Genomic_DNA"/>
</dbReference>
<reference evidence="2 3" key="1">
    <citation type="journal article" date="2013" name="Curr. Biol.">
        <title>The Genome of the Foraminiferan Reticulomyxa filosa.</title>
        <authorList>
            <person name="Glockner G."/>
            <person name="Hulsmann N."/>
            <person name="Schleicher M."/>
            <person name="Noegel A.A."/>
            <person name="Eichinger L."/>
            <person name="Gallinger C."/>
            <person name="Pawlowski J."/>
            <person name="Sierra R."/>
            <person name="Euteneuer U."/>
            <person name="Pillet L."/>
            <person name="Moustafa A."/>
            <person name="Platzer M."/>
            <person name="Groth M."/>
            <person name="Szafranski K."/>
            <person name="Schliwa M."/>
        </authorList>
    </citation>
    <scope>NUCLEOTIDE SEQUENCE [LARGE SCALE GENOMIC DNA]</scope>
</reference>
<evidence type="ECO:0000313" key="2">
    <source>
        <dbReference type="EMBL" id="ETO20952.1"/>
    </source>
</evidence>
<name>X6N6M9_RETFI</name>
<feature type="coiled-coil region" evidence="1">
    <location>
        <begin position="156"/>
        <end position="195"/>
    </location>
</feature>
<evidence type="ECO:0000313" key="3">
    <source>
        <dbReference type="Proteomes" id="UP000023152"/>
    </source>
</evidence>
<feature type="non-terminal residue" evidence="2">
    <location>
        <position position="1"/>
    </location>
</feature>
<organism evidence="2 3">
    <name type="scientific">Reticulomyxa filosa</name>
    <dbReference type="NCBI Taxonomy" id="46433"/>
    <lineage>
        <taxon>Eukaryota</taxon>
        <taxon>Sar</taxon>
        <taxon>Rhizaria</taxon>
        <taxon>Retaria</taxon>
        <taxon>Foraminifera</taxon>
        <taxon>Monothalamids</taxon>
        <taxon>Reticulomyxidae</taxon>
        <taxon>Reticulomyxa</taxon>
    </lineage>
</organism>
<comment type="caution">
    <text evidence="2">The sequence shown here is derived from an EMBL/GenBank/DDBJ whole genome shotgun (WGS) entry which is preliminary data.</text>
</comment>
<dbReference type="AlphaFoldDB" id="X6N6M9"/>
<proteinExistence type="predicted"/>
<sequence>LSSCEIKSGIGSKEECISILSFDYYQSRKSDQFNLHSNSNVNSLSARELNTQKHYGKRGNVLTSDALFSVFLKLFLMATKAQLGYNLNFGGKKKINEIMSSNRSKILKQSQDIYRPQQRYWFFFCYCCDIRGGQNESNQKKIFRPREPTNDELSQKEKAQKAKEYAAKQRQLLEEKRKAEEIEKERQRQLQLERQKVHFF</sequence>
<gene>
    <name evidence="2" type="ORF">RFI_16252</name>
</gene>
<evidence type="ECO:0000256" key="1">
    <source>
        <dbReference type="SAM" id="Coils"/>
    </source>
</evidence>
<accession>X6N6M9</accession>
<dbReference type="Proteomes" id="UP000023152">
    <property type="component" value="Unassembled WGS sequence"/>
</dbReference>